<accession>A0A5J4K6C3</accession>
<evidence type="ECO:0000313" key="3">
    <source>
        <dbReference type="Proteomes" id="UP000334820"/>
    </source>
</evidence>
<protein>
    <submittedName>
        <fullName evidence="2">Uncharacterized protein</fullName>
    </submittedName>
</protein>
<keyword evidence="3" id="KW-1185">Reference proteome</keyword>
<sequence>MDQQRQFIQSHPQKKASAAQGYIVGKSRTQLRRSPEKPEASQSVAAAGQRQLSQNQASAVNGDLQRQKAPQRWQLAVCIRVRSRC</sequence>
<dbReference type="Proteomes" id="UP000334820">
    <property type="component" value="Unassembled WGS sequence"/>
</dbReference>
<dbReference type="AlphaFoldDB" id="A0A5J4K6C3"/>
<dbReference type="EMBL" id="BKZV01000002">
    <property type="protein sequence ID" value="GER83063.1"/>
    <property type="molecule type" value="Genomic_DNA"/>
</dbReference>
<gene>
    <name evidence="2" type="ORF">KTAU_17000</name>
</gene>
<feature type="compositionally biased region" description="Polar residues" evidence="1">
    <location>
        <begin position="40"/>
        <end position="59"/>
    </location>
</feature>
<evidence type="ECO:0000256" key="1">
    <source>
        <dbReference type="SAM" id="MobiDB-lite"/>
    </source>
</evidence>
<name>A0A5J4K6C3_9CHLR</name>
<proteinExistence type="predicted"/>
<feature type="region of interest" description="Disordered" evidence="1">
    <location>
        <begin position="1"/>
        <end position="68"/>
    </location>
</feature>
<reference evidence="2 3" key="1">
    <citation type="journal article" date="2019" name="Int. J. Syst. Evol. Microbiol.">
        <title>Thermogemmatispora aurantia sp. nov. and Thermogemmatispora argillosa sp. nov., within the class Ktedonobacteria, and emended description of the genus Thermogemmatispora.</title>
        <authorList>
            <person name="Zheng Y."/>
            <person name="Wang C.M."/>
            <person name="Sakai Y."/>
            <person name="Abe K."/>
            <person name="Yokota A."/>
            <person name="Yabe S."/>
        </authorList>
    </citation>
    <scope>NUCLEOTIDE SEQUENCE [LARGE SCALE GENOMIC DNA]</scope>
    <source>
        <strain evidence="2 3">A1-2</strain>
    </source>
</reference>
<feature type="compositionally biased region" description="Polar residues" evidence="1">
    <location>
        <begin position="1"/>
        <end position="11"/>
    </location>
</feature>
<comment type="caution">
    <text evidence="2">The sequence shown here is derived from an EMBL/GenBank/DDBJ whole genome shotgun (WGS) entry which is preliminary data.</text>
</comment>
<evidence type="ECO:0000313" key="2">
    <source>
        <dbReference type="EMBL" id="GER83063.1"/>
    </source>
</evidence>
<organism evidence="2 3">
    <name type="scientific">Thermogemmatispora aurantia</name>
    <dbReference type="NCBI Taxonomy" id="2045279"/>
    <lineage>
        <taxon>Bacteria</taxon>
        <taxon>Bacillati</taxon>
        <taxon>Chloroflexota</taxon>
        <taxon>Ktedonobacteria</taxon>
        <taxon>Thermogemmatisporales</taxon>
        <taxon>Thermogemmatisporaceae</taxon>
        <taxon>Thermogemmatispora</taxon>
    </lineage>
</organism>